<dbReference type="RefSeq" id="WP_084560576.1">
    <property type="nucleotide sequence ID" value="NZ_CP046976.1"/>
</dbReference>
<protein>
    <submittedName>
        <fullName evidence="2">Acetyltransferase (GNAT) family protein</fullName>
    </submittedName>
</protein>
<proteinExistence type="predicted"/>
<reference evidence="3" key="1">
    <citation type="submission" date="2017-01" db="EMBL/GenBank/DDBJ databases">
        <authorList>
            <person name="Varghese N."/>
            <person name="Submissions S."/>
        </authorList>
    </citation>
    <scope>NUCLEOTIDE SEQUENCE [LARGE SCALE GENOMIC DNA]</scope>
    <source>
        <strain evidence="3">DSM 44531</strain>
    </source>
</reference>
<dbReference type="STRING" id="1161099.SAMN05444817_105146"/>
<evidence type="ECO:0000313" key="2">
    <source>
        <dbReference type="EMBL" id="SIS46784.1"/>
    </source>
</evidence>
<dbReference type="AlphaFoldDB" id="A0A1N7JBX5"/>
<feature type="domain" description="N-acetyltransferase" evidence="1">
    <location>
        <begin position="3"/>
        <end position="159"/>
    </location>
</feature>
<dbReference type="Proteomes" id="UP000186292">
    <property type="component" value="Unassembled WGS sequence"/>
</dbReference>
<name>A0A1N7JBX5_9CORY</name>
<dbReference type="Gene3D" id="3.40.630.30">
    <property type="match status" value="1"/>
</dbReference>
<evidence type="ECO:0000259" key="1">
    <source>
        <dbReference type="PROSITE" id="PS51186"/>
    </source>
</evidence>
<dbReference type="InterPro" id="IPR000182">
    <property type="entry name" value="GNAT_dom"/>
</dbReference>
<dbReference type="Pfam" id="PF00583">
    <property type="entry name" value="Acetyltransf_1"/>
    <property type="match status" value="1"/>
</dbReference>
<dbReference type="SUPFAM" id="SSF55729">
    <property type="entry name" value="Acyl-CoA N-acyltransferases (Nat)"/>
    <property type="match status" value="1"/>
</dbReference>
<gene>
    <name evidence="2" type="ORF">SAMN05444817_105146</name>
</gene>
<dbReference type="GO" id="GO:0016747">
    <property type="term" value="F:acyltransferase activity, transferring groups other than amino-acyl groups"/>
    <property type="evidence" value="ECO:0007669"/>
    <property type="project" value="InterPro"/>
</dbReference>
<dbReference type="InterPro" id="IPR016181">
    <property type="entry name" value="Acyl_CoA_acyltransferase"/>
</dbReference>
<accession>A0A1N7JBX5</accession>
<dbReference type="OrthoDB" id="4553064at2"/>
<dbReference type="PROSITE" id="PS51186">
    <property type="entry name" value="GNAT"/>
    <property type="match status" value="1"/>
</dbReference>
<organism evidence="2 3">
    <name type="scientific">Corynebacterium appendicis CIP 107643</name>
    <dbReference type="NCBI Taxonomy" id="1161099"/>
    <lineage>
        <taxon>Bacteria</taxon>
        <taxon>Bacillati</taxon>
        <taxon>Actinomycetota</taxon>
        <taxon>Actinomycetes</taxon>
        <taxon>Mycobacteriales</taxon>
        <taxon>Corynebacteriaceae</taxon>
        <taxon>Corynebacterium</taxon>
    </lineage>
</organism>
<evidence type="ECO:0000313" key="3">
    <source>
        <dbReference type="Proteomes" id="UP000186292"/>
    </source>
</evidence>
<keyword evidence="2" id="KW-0808">Transferase</keyword>
<keyword evidence="3" id="KW-1185">Reference proteome</keyword>
<sequence>MEFKLKPATESDRTYIRRLHYLADVFGDESKPLGCGQSQVKAFVDDWSPEDDGGWIAHDQDHTPAGGIWLRYWEEGDTTSEANLGPDVPELILAVEERSHGYGLSAVLLHSACELAIDQGAKRIALEVMPENKRARYIYEKFGFVPTKANPNVMYRDLA</sequence>
<dbReference type="EMBL" id="FTOF01000005">
    <property type="protein sequence ID" value="SIS46784.1"/>
    <property type="molecule type" value="Genomic_DNA"/>
</dbReference>